<comment type="caution">
    <text evidence="6">The sequence shown here is derived from an EMBL/GenBank/DDBJ whole genome shotgun (WGS) entry which is preliminary data.</text>
</comment>
<proteinExistence type="predicted"/>
<feature type="transmembrane region" description="Helical" evidence="5">
    <location>
        <begin position="48"/>
        <end position="65"/>
    </location>
</feature>
<dbReference type="Proteomes" id="UP000015523">
    <property type="component" value="Unassembled WGS sequence"/>
</dbReference>
<reference evidence="6 7" key="1">
    <citation type="journal article" date="2013" name="Genome Announc.">
        <title>Draft Genome Sequence of Sphingobium ummariense Strain RL-3, a Hexachlorocyclohexane-Degrading Bacterium.</title>
        <authorList>
            <person name="Kohli P."/>
            <person name="Dua A."/>
            <person name="Sangwan N."/>
            <person name="Oldach P."/>
            <person name="Khurana J.P."/>
            <person name="Lal R."/>
        </authorList>
    </citation>
    <scope>NUCLEOTIDE SEQUENCE [LARGE SCALE GENOMIC DNA]</scope>
    <source>
        <strain evidence="6 7">RL-3</strain>
    </source>
</reference>
<evidence type="ECO:0000313" key="7">
    <source>
        <dbReference type="Proteomes" id="UP000015523"/>
    </source>
</evidence>
<gene>
    <name evidence="6" type="ORF">M529_11025</name>
</gene>
<keyword evidence="3 5" id="KW-1133">Transmembrane helix</keyword>
<dbReference type="PATRIC" id="fig|1346791.3.peg.2122"/>
<evidence type="ECO:0000256" key="4">
    <source>
        <dbReference type="ARBA" id="ARBA00023136"/>
    </source>
</evidence>
<feature type="transmembrane region" description="Helical" evidence="5">
    <location>
        <begin position="99"/>
        <end position="123"/>
    </location>
</feature>
<feature type="transmembrane region" description="Helical" evidence="5">
    <location>
        <begin position="72"/>
        <end position="93"/>
    </location>
</feature>
<accession>T0K671</accession>
<organism evidence="6 7">
    <name type="scientific">Sphingobium ummariense RL-3</name>
    <dbReference type="NCBI Taxonomy" id="1346791"/>
    <lineage>
        <taxon>Bacteria</taxon>
        <taxon>Pseudomonadati</taxon>
        <taxon>Pseudomonadota</taxon>
        <taxon>Alphaproteobacteria</taxon>
        <taxon>Sphingomonadales</taxon>
        <taxon>Sphingomonadaceae</taxon>
        <taxon>Sphingobium</taxon>
    </lineage>
</organism>
<dbReference type="eggNOG" id="ENOG5033UQW">
    <property type="taxonomic scope" value="Bacteria"/>
</dbReference>
<dbReference type="AlphaFoldDB" id="T0K671"/>
<evidence type="ECO:0000256" key="5">
    <source>
        <dbReference type="SAM" id="Phobius"/>
    </source>
</evidence>
<dbReference type="InterPro" id="IPR032808">
    <property type="entry name" value="DoxX"/>
</dbReference>
<name>T0K671_9SPHN</name>
<evidence type="ECO:0000313" key="6">
    <source>
        <dbReference type="EMBL" id="EQB32149.1"/>
    </source>
</evidence>
<dbReference type="GO" id="GO:0016020">
    <property type="term" value="C:membrane"/>
    <property type="evidence" value="ECO:0007669"/>
    <property type="project" value="UniProtKB-SubCell"/>
</dbReference>
<dbReference type="STRING" id="1346791.M529_11025"/>
<sequence>MHKIFARRLGRAMILVAAAALLFDGYMQFTSPPPMVAALEHIGYPADAGPLLSLLTLGCALLLAFPATSFAGAVLTTAFLGGAIAVHVPASGLGSPPQFISVGIGILVWVGLALAEPGIFALLGSRKPVPAPR</sequence>
<evidence type="ECO:0000256" key="3">
    <source>
        <dbReference type="ARBA" id="ARBA00022989"/>
    </source>
</evidence>
<keyword evidence="2 5" id="KW-0812">Transmembrane</keyword>
<keyword evidence="4 5" id="KW-0472">Membrane</keyword>
<protein>
    <recommendedName>
        <fullName evidence="8">DoxX family protein</fullName>
    </recommendedName>
</protein>
<dbReference type="Pfam" id="PF13564">
    <property type="entry name" value="DoxX_2"/>
    <property type="match status" value="1"/>
</dbReference>
<evidence type="ECO:0000256" key="2">
    <source>
        <dbReference type="ARBA" id="ARBA00022692"/>
    </source>
</evidence>
<evidence type="ECO:0008006" key="8">
    <source>
        <dbReference type="Google" id="ProtNLM"/>
    </source>
</evidence>
<dbReference type="EMBL" id="AUWY01000075">
    <property type="protein sequence ID" value="EQB32149.1"/>
    <property type="molecule type" value="Genomic_DNA"/>
</dbReference>
<keyword evidence="7" id="KW-1185">Reference proteome</keyword>
<evidence type="ECO:0000256" key="1">
    <source>
        <dbReference type="ARBA" id="ARBA00004141"/>
    </source>
</evidence>
<comment type="subcellular location">
    <subcellularLocation>
        <location evidence="1">Membrane</location>
        <topology evidence="1">Multi-pass membrane protein</topology>
    </subcellularLocation>
</comment>